<protein>
    <submittedName>
        <fullName evidence="16">Zinc finger protein Rlf</fullName>
    </submittedName>
</protein>
<feature type="region of interest" description="Disordered" evidence="14">
    <location>
        <begin position="942"/>
        <end position="969"/>
    </location>
</feature>
<comment type="subcellular location">
    <subcellularLocation>
        <location evidence="2">Nucleus</location>
    </subcellularLocation>
</comment>
<dbReference type="EMBL" id="JAGFMF010012100">
    <property type="protein sequence ID" value="KAG8507641.1"/>
    <property type="molecule type" value="Genomic_DNA"/>
</dbReference>
<proteinExistence type="inferred from homology"/>
<feature type="compositionally biased region" description="Basic and acidic residues" evidence="14">
    <location>
        <begin position="462"/>
        <end position="481"/>
    </location>
</feature>
<feature type="compositionally biased region" description="Low complexity" evidence="14">
    <location>
        <begin position="832"/>
        <end position="846"/>
    </location>
</feature>
<feature type="region of interest" description="Disordered" evidence="14">
    <location>
        <begin position="1199"/>
        <end position="1230"/>
    </location>
</feature>
<evidence type="ECO:0000256" key="4">
    <source>
        <dbReference type="ARBA" id="ARBA00022553"/>
    </source>
</evidence>
<keyword evidence="11" id="KW-0804">Transcription</keyword>
<dbReference type="InterPro" id="IPR036236">
    <property type="entry name" value="Znf_C2H2_sf"/>
</dbReference>
<evidence type="ECO:0000256" key="1">
    <source>
        <dbReference type="ARBA" id="ARBA00003767"/>
    </source>
</evidence>
<dbReference type="GO" id="GO:0003677">
    <property type="term" value="F:DNA binding"/>
    <property type="evidence" value="ECO:0007669"/>
    <property type="project" value="UniProtKB-KW"/>
</dbReference>
<gene>
    <name evidence="16" type="ORF">J0S82_019683</name>
</gene>
<evidence type="ECO:0000256" key="3">
    <source>
        <dbReference type="ARBA" id="ARBA00006991"/>
    </source>
</evidence>
<evidence type="ECO:0000256" key="12">
    <source>
        <dbReference type="ARBA" id="ARBA00023242"/>
    </source>
</evidence>
<dbReference type="Pfam" id="PF00096">
    <property type="entry name" value="zf-C2H2"/>
    <property type="match status" value="1"/>
</dbReference>
<dbReference type="InterPro" id="IPR058902">
    <property type="entry name" value="zf_C2H2_ZNF292/Rlf"/>
</dbReference>
<feature type="domain" description="C2H2-type" evidence="15">
    <location>
        <begin position="893"/>
        <end position="918"/>
    </location>
</feature>
<feature type="domain" description="C2H2-type" evidence="15">
    <location>
        <begin position="523"/>
        <end position="550"/>
    </location>
</feature>
<dbReference type="Pfam" id="PF25420">
    <property type="entry name" value="zf-C2H2_ZN292"/>
    <property type="match status" value="1"/>
</dbReference>
<keyword evidence="10" id="KW-0238">DNA-binding</keyword>
<dbReference type="PANTHER" id="PTHR15507:SF18">
    <property type="entry name" value="ZINC FINGER PROTEIN RLF"/>
    <property type="match status" value="1"/>
</dbReference>
<dbReference type="InterPro" id="IPR052251">
    <property type="entry name" value="GH-ZnFinger_Regulators"/>
</dbReference>
<dbReference type="PROSITE" id="PS50157">
    <property type="entry name" value="ZINC_FINGER_C2H2_2"/>
    <property type="match status" value="10"/>
</dbReference>
<feature type="compositionally biased region" description="Basic and acidic residues" evidence="14">
    <location>
        <begin position="1217"/>
        <end position="1229"/>
    </location>
</feature>
<feature type="region of interest" description="Disordered" evidence="14">
    <location>
        <begin position="1663"/>
        <end position="1701"/>
    </location>
</feature>
<feature type="domain" description="C2H2-type" evidence="15">
    <location>
        <begin position="1347"/>
        <end position="1377"/>
    </location>
</feature>
<dbReference type="GO" id="GO:0000981">
    <property type="term" value="F:DNA-binding transcription factor activity, RNA polymerase II-specific"/>
    <property type="evidence" value="ECO:0007669"/>
    <property type="project" value="TreeGrafter"/>
</dbReference>
<feature type="domain" description="C2H2-type" evidence="15">
    <location>
        <begin position="712"/>
        <end position="741"/>
    </location>
</feature>
<feature type="domain" description="C2H2-type" evidence="15">
    <location>
        <begin position="683"/>
        <end position="712"/>
    </location>
</feature>
<dbReference type="Pfam" id="PF25580">
    <property type="entry name" value="TPR_Rlf"/>
    <property type="match status" value="1"/>
</dbReference>
<feature type="domain" description="C2H2-type" evidence="15">
    <location>
        <begin position="612"/>
        <end position="642"/>
    </location>
</feature>
<feature type="domain" description="C2H2-type" evidence="15">
    <location>
        <begin position="1302"/>
        <end position="1336"/>
    </location>
</feature>
<dbReference type="GO" id="GO:0005634">
    <property type="term" value="C:nucleus"/>
    <property type="evidence" value="ECO:0007669"/>
    <property type="project" value="UniProtKB-SubCell"/>
</dbReference>
<keyword evidence="5" id="KW-0479">Metal-binding</keyword>
<organism evidence="16 17">
    <name type="scientific">Galemys pyrenaicus</name>
    <name type="common">Iberian desman</name>
    <name type="synonym">Pyrenean desman</name>
    <dbReference type="NCBI Taxonomy" id="202257"/>
    <lineage>
        <taxon>Eukaryota</taxon>
        <taxon>Metazoa</taxon>
        <taxon>Chordata</taxon>
        <taxon>Craniata</taxon>
        <taxon>Vertebrata</taxon>
        <taxon>Euteleostomi</taxon>
        <taxon>Mammalia</taxon>
        <taxon>Eutheria</taxon>
        <taxon>Laurasiatheria</taxon>
        <taxon>Eulipotyphla</taxon>
        <taxon>Talpidae</taxon>
        <taxon>Galemys</taxon>
    </lineage>
</organism>
<dbReference type="InterPro" id="IPR013087">
    <property type="entry name" value="Znf_C2H2_type"/>
</dbReference>
<feature type="region of interest" description="Disordered" evidence="14">
    <location>
        <begin position="462"/>
        <end position="482"/>
    </location>
</feature>
<evidence type="ECO:0000256" key="9">
    <source>
        <dbReference type="ARBA" id="ARBA00023015"/>
    </source>
</evidence>
<dbReference type="Proteomes" id="UP000700334">
    <property type="component" value="Unassembled WGS sequence"/>
</dbReference>
<keyword evidence="17" id="KW-1185">Reference proteome</keyword>
<feature type="compositionally biased region" description="Basic and acidic residues" evidence="14">
    <location>
        <begin position="1542"/>
        <end position="1563"/>
    </location>
</feature>
<dbReference type="Pfam" id="PF26218">
    <property type="entry name" value="zf_C2H2_ZNF292"/>
    <property type="match status" value="1"/>
</dbReference>
<name>A0A8J5ZMY9_GALPY</name>
<dbReference type="PANTHER" id="PTHR15507">
    <property type="entry name" value="ZINC FINGER PROTEIN RLF"/>
    <property type="match status" value="1"/>
</dbReference>
<dbReference type="InterPro" id="IPR057986">
    <property type="entry name" value="TPR_Rlf/292/654"/>
</dbReference>
<dbReference type="Gene3D" id="3.30.160.60">
    <property type="entry name" value="Classic Zinc Finger"/>
    <property type="match status" value="5"/>
</dbReference>
<evidence type="ECO:0000256" key="13">
    <source>
        <dbReference type="PROSITE-ProRule" id="PRU00042"/>
    </source>
</evidence>
<feature type="region of interest" description="Disordered" evidence="14">
    <location>
        <begin position="24"/>
        <end position="45"/>
    </location>
</feature>
<feature type="domain" description="C2H2-type" evidence="15">
    <location>
        <begin position="655"/>
        <end position="682"/>
    </location>
</feature>
<evidence type="ECO:0000256" key="10">
    <source>
        <dbReference type="ARBA" id="ARBA00023125"/>
    </source>
</evidence>
<evidence type="ECO:0000256" key="8">
    <source>
        <dbReference type="ARBA" id="ARBA00022833"/>
    </source>
</evidence>
<comment type="function">
    <text evidence="1">May be involved in transcriptional regulation.</text>
</comment>
<keyword evidence="7 13" id="KW-0863">Zinc-finger</keyword>
<dbReference type="SMART" id="SM00355">
    <property type="entry name" value="ZnF_C2H2"/>
    <property type="match status" value="15"/>
</dbReference>
<feature type="compositionally biased region" description="Low complexity" evidence="14">
    <location>
        <begin position="27"/>
        <end position="37"/>
    </location>
</feature>
<dbReference type="OrthoDB" id="8691423at2759"/>
<evidence type="ECO:0000256" key="2">
    <source>
        <dbReference type="ARBA" id="ARBA00004123"/>
    </source>
</evidence>
<feature type="domain" description="C2H2-type" evidence="15">
    <location>
        <begin position="1250"/>
        <end position="1280"/>
    </location>
</feature>
<evidence type="ECO:0000313" key="16">
    <source>
        <dbReference type="EMBL" id="KAG8507641.1"/>
    </source>
</evidence>
<feature type="compositionally biased region" description="Polar residues" evidence="14">
    <location>
        <begin position="1667"/>
        <end position="1683"/>
    </location>
</feature>
<feature type="compositionally biased region" description="Polar residues" evidence="14">
    <location>
        <begin position="1735"/>
        <end position="1748"/>
    </location>
</feature>
<evidence type="ECO:0000259" key="15">
    <source>
        <dbReference type="PROSITE" id="PS50157"/>
    </source>
</evidence>
<reference evidence="16" key="1">
    <citation type="journal article" date="2021" name="Evol. Appl.">
        <title>The genome of the Pyrenean desman and the effects of bottlenecks and inbreeding on the genomic landscape of an endangered species.</title>
        <authorList>
            <person name="Escoda L."/>
            <person name="Castresana J."/>
        </authorList>
    </citation>
    <scope>NUCLEOTIDE SEQUENCE</scope>
    <source>
        <strain evidence="16">IBE-C5619</strain>
    </source>
</reference>
<comment type="caution">
    <text evidence="16">The sequence shown here is derived from an EMBL/GenBank/DDBJ whole genome shotgun (WGS) entry which is preliminary data.</text>
</comment>
<keyword evidence="9" id="KW-0805">Transcription regulation</keyword>
<feature type="region of interest" description="Disordered" evidence="14">
    <location>
        <begin position="1542"/>
        <end position="1596"/>
    </location>
</feature>
<comment type="similarity">
    <text evidence="3">Belongs to the krueppel C2H2-type zinc-finger protein family.</text>
</comment>
<feature type="compositionally biased region" description="Acidic residues" evidence="14">
    <location>
        <begin position="1721"/>
        <end position="1730"/>
    </location>
</feature>
<evidence type="ECO:0000313" key="17">
    <source>
        <dbReference type="Proteomes" id="UP000700334"/>
    </source>
</evidence>
<feature type="region of interest" description="Disordered" evidence="14">
    <location>
        <begin position="823"/>
        <end position="846"/>
    </location>
</feature>
<feature type="compositionally biased region" description="Basic and acidic residues" evidence="14">
    <location>
        <begin position="942"/>
        <end position="954"/>
    </location>
</feature>
<feature type="compositionally biased region" description="Polar residues" evidence="14">
    <location>
        <begin position="1569"/>
        <end position="1580"/>
    </location>
</feature>
<sequence length="1853" mass="210762">YVYKYIWIRDPTTPKSVEHLSDGIRWAPASPGSASSRAGDRGRGRAKSRGLVAYALLGRGKMADGKGDAAAATGAGAEAPAGAGDGIETESMARGLSPTSPAPGAPELRPCLWQLETELREQEVSEVSSLNYCRSFCQTVGENKTGVGNETGGDNGGENETIGGMECGLLALYDHFCAIAHNLFKIFWIMMGARGRQRQCYLSRILELRAIIAKVDCKEVLDIICNLESEGQDNTAFVLCTTYLTQQLQTASVYCSWELTLFWSKLQRRIDSSLDTFLERCRQFGVIAKTQQHLFCLIRVIQTEAQDAGLGVSILLCVRALQLRSSEDEEMKASVCKTIACLLPEDLEVRRACQLTEFLIEPTLDGFNMLEELYLQPDQKFDEENAPVPNSLRCELLLALKAHWPFDPEFWDWKTLKRHCHQLLGQEASDSDDDLSGYEMSINDTDVLESFLSDYEEGKEDKQYRRRDLTDQHKEKRDKKPIGSSERYQRWLQYKFFCLLCKRECIEARILHHSKMHMEDGIYTCPVCIKKFKRKEIFVPHVMEHVKMPPSRRDRSRKKLLLKGTQKGICPKSPSATLEQNQSLSEQTKGESHEYVTFSKLEDCHLQDRDLYPCPGTDCSRVFKQFKYLSVHLKAEHQNNDENAKHYLDMKNRREKCTYCRRHFMSAFHLREHEQVHCGPQPYMCVSIDCYARFGSVNELLNHKQKHDDLRYKCELNGCNIVFSDLGQLYHHEAQHFRDASYTCNFVGCKKFYYSKIEYQNHLLMHNVESSNGDVKKVKVEEPAAGEKQDCIERSHLLEQTDKSQLPEDLLFCAGSASSQIETAENLKENSDSNSSDQLSHSSSASMNEELIDTLDHSETMQDILLSHEKVFVPSSLKEKCSSMAVCFDGTKFTCGFDGCGSTYKNARGMQKHLRKVHPYHFKPKKVKTKDLFPCLGNEHNQTNEKFDTEHKPSSDTNSDSPDEGLDHNIHTKCKREHQGYSSEASICASKRPCTEDTMLELLLRLKHLSLKNSITHGSFSGSLQGYPSSGAKSLQSSSPTISDLNFQNQDENMPSQYLAQLAAKPFFCELQGCKYEFVTREALLMHYLKKHNYSKEKVLQLTMFQHRYSPFQCHICQRSFTRKTHLRIHYKNKHQIGSDRVTHKLLDSEKCDHEGPCSVERLKGDCSAELGVDPSNNSEKPHCHSKKDECSSETDLESSCEETESKTSDISSPVGSHREEQEGREGRGSRRTVAKGNLCYILNKYHKPFHCIHKTCNSSFTNLKGLIRHYRTVHQYNKEQLCLEKDKARTKRELVKCKKIFACKYKECNKRFLCSKALAKHCSDSHNLDHMGEPKVLSEAESAARFSCNQPQCPAVFYTFSKLKHHLMEQHNIEGEIQSDYEIHCDLNGCGQIFTHRSNYSQHVYYRHKDYYDDLFRSQKVANERLLRSEKVCQTTHTQGHEHQTTRRSFNAKAKKCGLIKEKKAPISFKTRAEALHMCVEQSEHTQYPCMVQGCLSVVKLESSIVRHYKRTHQMSSAYLEQQMENLVVCVKYGTKIKEEPPSEAEPCIKKEEDRSSESEHTKHSHSPGDSSRPVQNTDCPHPGERDGGQKGCTESSSVFDADTLLYRGTLKCNHSSETTSLEQCNIVQPPPCKIENSIPNSDGTESGTYFTSFQLPLPRIKDSETGQQSSGQENTVKNSTHVPKENFRKHPQPRSFDLKTYKPMGFESSFLKFIQESEEKEDDFDDWEPTEHLTLSNSSQPSNDLPGSVLANNIVNDNNPEVDIPHSSSDSAIHENLTAIPPLIVAETTTVPSLENLRVVLDKALTDCGELALKQLHYLRPVVVLERSKFSTPILDLFPTKKTDELCVGSS</sequence>
<evidence type="ECO:0000256" key="14">
    <source>
        <dbReference type="SAM" id="MobiDB-lite"/>
    </source>
</evidence>
<dbReference type="PROSITE" id="PS00028">
    <property type="entry name" value="ZINC_FINGER_C2H2_1"/>
    <property type="match status" value="14"/>
</dbReference>
<evidence type="ECO:0000256" key="11">
    <source>
        <dbReference type="ARBA" id="ARBA00023163"/>
    </source>
</evidence>
<feature type="non-terminal residue" evidence="16">
    <location>
        <position position="1853"/>
    </location>
</feature>
<dbReference type="GO" id="GO:0008270">
    <property type="term" value="F:zinc ion binding"/>
    <property type="evidence" value="ECO:0007669"/>
    <property type="project" value="UniProtKB-KW"/>
</dbReference>
<keyword evidence="12" id="KW-0539">Nucleus</keyword>
<evidence type="ECO:0000256" key="5">
    <source>
        <dbReference type="ARBA" id="ARBA00022723"/>
    </source>
</evidence>
<feature type="compositionally biased region" description="Polar residues" evidence="14">
    <location>
        <begin position="574"/>
        <end position="587"/>
    </location>
</feature>
<evidence type="ECO:0000256" key="6">
    <source>
        <dbReference type="ARBA" id="ARBA00022737"/>
    </source>
</evidence>
<keyword evidence="8" id="KW-0862">Zinc</keyword>
<feature type="domain" description="C2H2-type" evidence="15">
    <location>
        <begin position="1112"/>
        <end position="1135"/>
    </location>
</feature>
<accession>A0A8J5ZMY9</accession>
<evidence type="ECO:0000256" key="7">
    <source>
        <dbReference type="ARBA" id="ARBA00022771"/>
    </source>
</evidence>
<feature type="region of interest" description="Disordered" evidence="14">
    <location>
        <begin position="1721"/>
        <end position="1748"/>
    </location>
</feature>
<feature type="region of interest" description="Disordered" evidence="14">
    <location>
        <begin position="570"/>
        <end position="591"/>
    </location>
</feature>
<dbReference type="SUPFAM" id="SSF57667">
    <property type="entry name" value="beta-beta-alpha zinc fingers"/>
    <property type="match status" value="1"/>
</dbReference>
<keyword evidence="4" id="KW-0597">Phosphoprotein</keyword>
<keyword evidence="6" id="KW-0677">Repeat</keyword>